<feature type="compositionally biased region" description="Polar residues" evidence="1">
    <location>
        <begin position="87"/>
        <end position="105"/>
    </location>
</feature>
<feature type="compositionally biased region" description="Polar residues" evidence="1">
    <location>
        <begin position="23"/>
        <end position="55"/>
    </location>
</feature>
<dbReference type="AlphaFoldDB" id="A0A409YSI0"/>
<dbReference type="Proteomes" id="UP000284842">
    <property type="component" value="Unassembled WGS sequence"/>
</dbReference>
<feature type="region of interest" description="Disordered" evidence="1">
    <location>
        <begin position="72"/>
        <end position="112"/>
    </location>
</feature>
<keyword evidence="3" id="KW-1185">Reference proteome</keyword>
<proteinExistence type="predicted"/>
<feature type="region of interest" description="Disordered" evidence="1">
    <location>
        <begin position="1"/>
        <end position="55"/>
    </location>
</feature>
<name>A0A409YSI0_9AGAR</name>
<dbReference type="OrthoDB" id="3025960at2759"/>
<evidence type="ECO:0000313" key="3">
    <source>
        <dbReference type="Proteomes" id="UP000284842"/>
    </source>
</evidence>
<dbReference type="EMBL" id="NHTK01000732">
    <property type="protein sequence ID" value="PPR05929.1"/>
    <property type="molecule type" value="Genomic_DNA"/>
</dbReference>
<protein>
    <submittedName>
        <fullName evidence="2">Uncharacterized protein</fullName>
    </submittedName>
</protein>
<comment type="caution">
    <text evidence="2">The sequence shown here is derived from an EMBL/GenBank/DDBJ whole genome shotgun (WGS) entry which is preliminary data.</text>
</comment>
<dbReference type="STRING" id="181874.A0A409YSI0"/>
<feature type="compositionally biased region" description="Low complexity" evidence="1">
    <location>
        <begin position="72"/>
        <end position="85"/>
    </location>
</feature>
<reference evidence="2 3" key="1">
    <citation type="journal article" date="2018" name="Evol. Lett.">
        <title>Horizontal gene cluster transfer increased hallucinogenic mushroom diversity.</title>
        <authorList>
            <person name="Reynolds H.T."/>
            <person name="Vijayakumar V."/>
            <person name="Gluck-Thaler E."/>
            <person name="Korotkin H.B."/>
            <person name="Matheny P.B."/>
            <person name="Slot J.C."/>
        </authorList>
    </citation>
    <scope>NUCLEOTIDE SEQUENCE [LARGE SCALE GENOMIC DNA]</scope>
    <source>
        <strain evidence="2 3">2629</strain>
    </source>
</reference>
<evidence type="ECO:0000256" key="1">
    <source>
        <dbReference type="SAM" id="MobiDB-lite"/>
    </source>
</evidence>
<gene>
    <name evidence="2" type="ORF">CVT24_006651</name>
</gene>
<accession>A0A409YSI0</accession>
<organism evidence="2 3">
    <name type="scientific">Panaeolus cyanescens</name>
    <dbReference type="NCBI Taxonomy" id="181874"/>
    <lineage>
        <taxon>Eukaryota</taxon>
        <taxon>Fungi</taxon>
        <taxon>Dikarya</taxon>
        <taxon>Basidiomycota</taxon>
        <taxon>Agaricomycotina</taxon>
        <taxon>Agaricomycetes</taxon>
        <taxon>Agaricomycetidae</taxon>
        <taxon>Agaricales</taxon>
        <taxon>Agaricineae</taxon>
        <taxon>Galeropsidaceae</taxon>
        <taxon>Panaeolus</taxon>
    </lineage>
</organism>
<evidence type="ECO:0000313" key="2">
    <source>
        <dbReference type="EMBL" id="PPR05929.1"/>
    </source>
</evidence>
<sequence>MNINLLLDGPQPARSPSRCAPPQTRTASFQGSGPTQSPNTPRLSNTISEDQHQQSNRWPLAPLSINLPQLRSSSPASWPSSTVPSRPSLTSSWATRNPTYPTQPKVSCPAPKNTAASKAARNQCKEGNRAKKAAFIDDIEALQEQLELDIEELAQQHGKKSVDVRRQVLSTDKGTRKLSDINVLVKLRAHEAQLRGKPCKNAIKELQPDVINELNNGDVSDSELERARIHEEESRELKVVGLRASNRSAQADAQHVAQQVNQTLTDLHKRTGVVSLLLMSKSHITDSFTPTLIEVSSSSHFFEEILKKDATEALLLYEQFNCVRENLLPPKPKKPSVRDSQKEVAAKIKALLGESNHRFYLFQTLN</sequence>
<dbReference type="InParanoid" id="A0A409YSI0"/>